<reference evidence="1" key="1">
    <citation type="submission" date="2014-09" db="EMBL/GenBank/DDBJ databases">
        <authorList>
            <person name="Magalhaes I.L.F."/>
            <person name="Oliveira U."/>
            <person name="Santos F.R."/>
            <person name="Vidigal T.H.D.A."/>
            <person name="Brescovit A.D."/>
            <person name="Santos A.J."/>
        </authorList>
    </citation>
    <scope>NUCLEOTIDE SEQUENCE</scope>
    <source>
        <tissue evidence="1">Shoot tissue taken approximately 20 cm above the soil surface</tissue>
    </source>
</reference>
<organism evidence="1">
    <name type="scientific">Arundo donax</name>
    <name type="common">Giant reed</name>
    <name type="synonym">Donax arundinaceus</name>
    <dbReference type="NCBI Taxonomy" id="35708"/>
    <lineage>
        <taxon>Eukaryota</taxon>
        <taxon>Viridiplantae</taxon>
        <taxon>Streptophyta</taxon>
        <taxon>Embryophyta</taxon>
        <taxon>Tracheophyta</taxon>
        <taxon>Spermatophyta</taxon>
        <taxon>Magnoliopsida</taxon>
        <taxon>Liliopsida</taxon>
        <taxon>Poales</taxon>
        <taxon>Poaceae</taxon>
        <taxon>PACMAD clade</taxon>
        <taxon>Arundinoideae</taxon>
        <taxon>Arundineae</taxon>
        <taxon>Arundo</taxon>
    </lineage>
</organism>
<proteinExistence type="predicted"/>
<accession>A0A0A9B1E2</accession>
<name>A0A0A9B1E2_ARUDO</name>
<sequence>MCWEAKLSLMLDLFLWESLASHVLT</sequence>
<reference evidence="1" key="2">
    <citation type="journal article" date="2015" name="Data Brief">
        <title>Shoot transcriptome of the giant reed, Arundo donax.</title>
        <authorList>
            <person name="Barrero R.A."/>
            <person name="Guerrero F.D."/>
            <person name="Moolhuijzen P."/>
            <person name="Goolsby J.A."/>
            <person name="Tidwell J."/>
            <person name="Bellgard S.E."/>
            <person name="Bellgard M.I."/>
        </authorList>
    </citation>
    <scope>NUCLEOTIDE SEQUENCE</scope>
    <source>
        <tissue evidence="1">Shoot tissue taken approximately 20 cm above the soil surface</tissue>
    </source>
</reference>
<dbReference type="EMBL" id="GBRH01240076">
    <property type="protein sequence ID" value="JAD57819.1"/>
    <property type="molecule type" value="Transcribed_RNA"/>
</dbReference>
<dbReference type="AlphaFoldDB" id="A0A0A9B1E2"/>
<evidence type="ECO:0000313" key="1">
    <source>
        <dbReference type="EMBL" id="JAD57819.1"/>
    </source>
</evidence>
<protein>
    <submittedName>
        <fullName evidence="1">Uncharacterized protein</fullName>
    </submittedName>
</protein>